<dbReference type="AlphaFoldDB" id="A0A9P7B758"/>
<protein>
    <submittedName>
        <fullName evidence="1">Uncharacterized protein</fullName>
    </submittedName>
</protein>
<gene>
    <name evidence="1" type="ORF">C6P46_002261</name>
</gene>
<evidence type="ECO:0000313" key="1">
    <source>
        <dbReference type="EMBL" id="KAG0663692.1"/>
    </source>
</evidence>
<keyword evidence="2" id="KW-1185">Reference proteome</keyword>
<name>A0A9P7B758_RHOMI</name>
<reference evidence="1 2" key="1">
    <citation type="submission" date="2020-11" db="EMBL/GenBank/DDBJ databases">
        <title>Kefir isolates.</title>
        <authorList>
            <person name="Marcisauskas S."/>
            <person name="Kim Y."/>
            <person name="Blasche S."/>
        </authorList>
    </citation>
    <scope>NUCLEOTIDE SEQUENCE [LARGE SCALE GENOMIC DNA]</scope>
    <source>
        <strain evidence="1 2">KR</strain>
    </source>
</reference>
<evidence type="ECO:0000313" key="2">
    <source>
        <dbReference type="Proteomes" id="UP000777482"/>
    </source>
</evidence>
<accession>A0A9P7B758</accession>
<dbReference type="EMBL" id="PUHQ01000018">
    <property type="protein sequence ID" value="KAG0663692.1"/>
    <property type="molecule type" value="Genomic_DNA"/>
</dbReference>
<organism evidence="1 2">
    <name type="scientific">Rhodotorula mucilaginosa</name>
    <name type="common">Yeast</name>
    <name type="synonym">Rhodotorula rubra</name>
    <dbReference type="NCBI Taxonomy" id="5537"/>
    <lineage>
        <taxon>Eukaryota</taxon>
        <taxon>Fungi</taxon>
        <taxon>Dikarya</taxon>
        <taxon>Basidiomycota</taxon>
        <taxon>Pucciniomycotina</taxon>
        <taxon>Microbotryomycetes</taxon>
        <taxon>Sporidiobolales</taxon>
        <taxon>Sporidiobolaceae</taxon>
        <taxon>Rhodotorula</taxon>
    </lineage>
</organism>
<comment type="caution">
    <text evidence="1">The sequence shown here is derived from an EMBL/GenBank/DDBJ whole genome shotgun (WGS) entry which is preliminary data.</text>
</comment>
<proteinExistence type="predicted"/>
<sequence>MGGVPSDRLARSRQQSLGRCRGLIPRGGAQRSPHAFAAAQCRPKASALSLALRSANCRSRARDFPGRPSPRSLLPISVTVCLADVPPVVDRQLVRHNQPCYPRDDSDLLALQSIRNASTANVGDALALSEGRHPRRRQGFATAHPRLCRIQRAYLYKALALLHIADVHKTPDICFESVFSLPEHPGLELRPRTTAPRLTDRLLWRSDASRLFRLLTLTQM</sequence>
<dbReference type="Proteomes" id="UP000777482">
    <property type="component" value="Unassembled WGS sequence"/>
</dbReference>